<dbReference type="Proteomes" id="UP000265703">
    <property type="component" value="Unassembled WGS sequence"/>
</dbReference>
<reference evidence="1 2" key="1">
    <citation type="submission" date="2018-06" db="EMBL/GenBank/DDBJ databases">
        <title>Comparative genomics reveals the genomic features of Rhizophagus irregularis, R. cerebriforme, R. diaphanum and Gigaspora rosea, and their symbiotic lifestyle signature.</title>
        <authorList>
            <person name="Morin E."/>
            <person name="San Clemente H."/>
            <person name="Chen E.C.H."/>
            <person name="De La Providencia I."/>
            <person name="Hainaut M."/>
            <person name="Kuo A."/>
            <person name="Kohler A."/>
            <person name="Murat C."/>
            <person name="Tang N."/>
            <person name="Roy S."/>
            <person name="Loubradou J."/>
            <person name="Henrissat B."/>
            <person name="Grigoriev I.V."/>
            <person name="Corradi N."/>
            <person name="Roux C."/>
            <person name="Martin F.M."/>
        </authorList>
    </citation>
    <scope>NUCLEOTIDE SEQUENCE [LARGE SCALE GENOMIC DNA]</scope>
    <source>
        <strain evidence="1 2">DAOM 227022</strain>
    </source>
</reference>
<dbReference type="EMBL" id="QKYT01001557">
    <property type="protein sequence ID" value="RIA79102.1"/>
    <property type="molecule type" value="Genomic_DNA"/>
</dbReference>
<dbReference type="OrthoDB" id="2308014at2759"/>
<gene>
    <name evidence="1" type="ORF">C1645_841524</name>
</gene>
<accession>A0A397S0N1</accession>
<proteinExistence type="predicted"/>
<protein>
    <submittedName>
        <fullName evidence="1">Uncharacterized protein</fullName>
    </submittedName>
</protein>
<keyword evidence="2" id="KW-1185">Reference proteome</keyword>
<comment type="caution">
    <text evidence="1">The sequence shown here is derived from an EMBL/GenBank/DDBJ whole genome shotgun (WGS) entry which is preliminary data.</text>
</comment>
<organism evidence="1 2">
    <name type="scientific">Glomus cerebriforme</name>
    <dbReference type="NCBI Taxonomy" id="658196"/>
    <lineage>
        <taxon>Eukaryota</taxon>
        <taxon>Fungi</taxon>
        <taxon>Fungi incertae sedis</taxon>
        <taxon>Mucoromycota</taxon>
        <taxon>Glomeromycotina</taxon>
        <taxon>Glomeromycetes</taxon>
        <taxon>Glomerales</taxon>
        <taxon>Glomeraceae</taxon>
        <taxon>Glomus</taxon>
    </lineage>
</organism>
<dbReference type="AlphaFoldDB" id="A0A397S0N1"/>
<evidence type="ECO:0000313" key="1">
    <source>
        <dbReference type="EMBL" id="RIA79102.1"/>
    </source>
</evidence>
<evidence type="ECO:0000313" key="2">
    <source>
        <dbReference type="Proteomes" id="UP000265703"/>
    </source>
</evidence>
<name>A0A397S0N1_9GLOM</name>
<sequence>MSNKVKFYLEQKEKLVNKAALESCERETCKYEACKAHENGISIAHSADSRSIDIFRHGNGSEIYILDRTALMFRKIGMLIIYPNRTKDTDFHNNKHRNEAFRSKKVSDTIKISNRNDKKF</sequence>